<protein>
    <submittedName>
        <fullName evidence="3">Uncharacterized protein</fullName>
    </submittedName>
</protein>
<feature type="transmembrane region" description="Helical" evidence="2">
    <location>
        <begin position="6"/>
        <end position="30"/>
    </location>
</feature>
<evidence type="ECO:0000256" key="2">
    <source>
        <dbReference type="SAM" id="Phobius"/>
    </source>
</evidence>
<reference evidence="3 4" key="1">
    <citation type="submission" date="2016-09" db="EMBL/GenBank/DDBJ databases">
        <authorList>
            <person name="Capua I."/>
            <person name="De Benedictis P."/>
            <person name="Joannis T."/>
            <person name="Lombin L.H."/>
            <person name="Cattoli G."/>
        </authorList>
    </citation>
    <scope>NUCLEOTIDE SEQUENCE [LARGE SCALE GENOMIC DNA]</scope>
    <source>
        <strain evidence="3 4">LMG 25899</strain>
    </source>
</reference>
<feature type="region of interest" description="Disordered" evidence="1">
    <location>
        <begin position="41"/>
        <end position="63"/>
    </location>
</feature>
<keyword evidence="2" id="KW-0472">Membrane</keyword>
<gene>
    <name evidence="3" type="ORF">BCR26_02870</name>
</gene>
<proteinExistence type="predicted"/>
<dbReference type="RefSeq" id="WP_069698665.1">
    <property type="nucleotide sequence ID" value="NZ_JAGGMA010000001.1"/>
</dbReference>
<dbReference type="EMBL" id="MIEK01000023">
    <property type="protein sequence ID" value="OEH82390.1"/>
    <property type="molecule type" value="Genomic_DNA"/>
</dbReference>
<evidence type="ECO:0000256" key="1">
    <source>
        <dbReference type="SAM" id="MobiDB-lite"/>
    </source>
</evidence>
<feature type="transmembrane region" description="Helical" evidence="2">
    <location>
        <begin position="69"/>
        <end position="92"/>
    </location>
</feature>
<dbReference type="OrthoDB" id="2194212at2"/>
<name>A0A1E5KWY7_9ENTE</name>
<keyword evidence="2" id="KW-0812">Transmembrane</keyword>
<dbReference type="STRING" id="762845.BCR26_02870"/>
<keyword evidence="4" id="KW-1185">Reference proteome</keyword>
<organism evidence="3 4">
    <name type="scientific">Enterococcus rivorum</name>
    <dbReference type="NCBI Taxonomy" id="762845"/>
    <lineage>
        <taxon>Bacteria</taxon>
        <taxon>Bacillati</taxon>
        <taxon>Bacillota</taxon>
        <taxon>Bacilli</taxon>
        <taxon>Lactobacillales</taxon>
        <taxon>Enterococcaceae</taxon>
        <taxon>Enterococcus</taxon>
    </lineage>
</organism>
<accession>A0A1E5KWY7</accession>
<feature type="compositionally biased region" description="Basic residues" evidence="1">
    <location>
        <begin position="44"/>
        <end position="63"/>
    </location>
</feature>
<sequence>MEILDGILLALLSLTFLGFIFFFIFLCYFLSNRKKIRLLEGKRPPKKKKKARQRWNRKKKKLSQKQNRIGVTVISCFLISLACGAGSTYGLYYQSTHLKEKDSEAVIQGYVLLSELSKEVAKVPETEKPEKVQTVIYDLAARLASYGARRADGRLGSEEQQLLNRLYSNMKELGLNIGAQSIDHLKDPEIYEDYQKDIQKTKTNQKKVLDHFRVSQKDLEKLVK</sequence>
<comment type="caution">
    <text evidence="3">The sequence shown here is derived from an EMBL/GenBank/DDBJ whole genome shotgun (WGS) entry which is preliminary data.</text>
</comment>
<evidence type="ECO:0000313" key="4">
    <source>
        <dbReference type="Proteomes" id="UP000095256"/>
    </source>
</evidence>
<evidence type="ECO:0000313" key="3">
    <source>
        <dbReference type="EMBL" id="OEH82390.1"/>
    </source>
</evidence>
<keyword evidence="2" id="KW-1133">Transmembrane helix</keyword>
<dbReference type="Proteomes" id="UP000095256">
    <property type="component" value="Unassembled WGS sequence"/>
</dbReference>
<dbReference type="AlphaFoldDB" id="A0A1E5KWY7"/>